<evidence type="ECO:0000256" key="6">
    <source>
        <dbReference type="ARBA" id="ARBA00022840"/>
    </source>
</evidence>
<dbReference type="Pfam" id="PF01171">
    <property type="entry name" value="ATP_bind_3"/>
    <property type="match status" value="1"/>
</dbReference>
<dbReference type="GO" id="GO:0032267">
    <property type="term" value="F:tRNA(Ile)-lysidine synthase activity"/>
    <property type="evidence" value="ECO:0007669"/>
    <property type="project" value="UniProtKB-EC"/>
</dbReference>
<evidence type="ECO:0000256" key="1">
    <source>
        <dbReference type="ARBA" id="ARBA00004496"/>
    </source>
</evidence>
<dbReference type="InterPro" id="IPR015262">
    <property type="entry name" value="tRNA_Ile_lys_synt_subst-bd"/>
</dbReference>
<comment type="caution">
    <text evidence="10">The sequence shown here is derived from an EMBL/GenBank/DDBJ whole genome shotgun (WGS) entry which is preliminary data.</text>
</comment>
<dbReference type="EC" id="6.3.4.19" evidence="8"/>
<evidence type="ECO:0000256" key="3">
    <source>
        <dbReference type="ARBA" id="ARBA00022598"/>
    </source>
</evidence>
<dbReference type="SMART" id="SM00977">
    <property type="entry name" value="TilS_C"/>
    <property type="match status" value="1"/>
</dbReference>
<dbReference type="SUPFAM" id="SSF52402">
    <property type="entry name" value="Adenine nucleotide alpha hydrolases-like"/>
    <property type="match status" value="1"/>
</dbReference>
<name>A0ABT3ZNT6_9BURK</name>
<keyword evidence="5 8" id="KW-0547">Nucleotide-binding</keyword>
<dbReference type="SUPFAM" id="SSF82829">
    <property type="entry name" value="MesJ substrate recognition domain-like"/>
    <property type="match status" value="1"/>
</dbReference>
<dbReference type="InterPro" id="IPR014729">
    <property type="entry name" value="Rossmann-like_a/b/a_fold"/>
</dbReference>
<comment type="function">
    <text evidence="8">Ligates lysine onto the cytidine present at position 34 of the AUA codon-specific tRNA(Ile) that contains the anticodon CAU, in an ATP-dependent manner. Cytidine is converted to lysidine, thus changing the amino acid specificity of the tRNA from methionine to isoleucine.</text>
</comment>
<reference evidence="10" key="1">
    <citation type="submission" date="2022-11" db="EMBL/GenBank/DDBJ databases">
        <title>Robbsia betulipollinis sp. nov., isolated from pollen of birch (Betula pendula).</title>
        <authorList>
            <person name="Shi H."/>
            <person name="Ambika Manirajan B."/>
            <person name="Ratering S."/>
            <person name="Geissler-Plaum R."/>
            <person name="Schnell S."/>
        </authorList>
    </citation>
    <scope>NUCLEOTIDE SEQUENCE</scope>
    <source>
        <strain evidence="10">Bb-Pol-6</strain>
    </source>
</reference>
<feature type="binding site" evidence="8">
    <location>
        <begin position="27"/>
        <end position="32"/>
    </location>
    <ligand>
        <name>ATP</name>
        <dbReference type="ChEBI" id="CHEBI:30616"/>
    </ligand>
</feature>
<evidence type="ECO:0000313" key="10">
    <source>
        <dbReference type="EMBL" id="MCY0387962.1"/>
    </source>
</evidence>
<comment type="domain">
    <text evidence="8">The N-terminal region contains the highly conserved SGGXDS motif, predicted to be a P-loop motif involved in ATP binding.</text>
</comment>
<dbReference type="NCBIfam" id="TIGR02432">
    <property type="entry name" value="lysidine_TilS_N"/>
    <property type="match status" value="1"/>
</dbReference>
<sequence>MTDAVERALVAALARVAHRGPVALALSGGLDSMVLLDALARLGARFSPSIPSLSLAPDDSTAPPALAWSLSCLAIHVHHGLSPSADAWLRHCEAACAARGVPFLYERVALGNGAGQGIEAAARRARYAVLERLARARGAGALLLAQHADDQAETVLLQMLRGTGLPGLSAMPGERALGTAQAPLPLLRPFLDLRRDDLEAYAAARALTWVEDASNRDPRYRRNALRHQVFPAIAAHFPDYRRTLARTARHAAAAQALCDELARDDLLACAAPPGAIAAGALPIAPVLARAALRGLSERRLANLLRFWMRGAALPAASEARLGEMIRQLRAAPVMGADSYSGLGETPGAAPRIEIAHAAYLLLGHRDQVFWTSDRRHDAQTRGPAPLVELRYEGQPVWRLPAWHGELQFVTCDAHRGAGAETAAEKGMPHRAATPFAADGTDAADAMEAPLHDITVPAARLRGAVLGARARGGGERLRLGAGRPSRSLKQLFQSAGVAPSQRAVPLFYLDGQLFFVPLLGGCVPGPERPAATREDKARVTLPHPGGTAMIRLRWVPWRDGDG</sequence>
<keyword evidence="4 8" id="KW-0819">tRNA processing</keyword>
<dbReference type="RefSeq" id="WP_267847824.1">
    <property type="nucleotide sequence ID" value="NZ_JAPMXC010000002.1"/>
</dbReference>
<dbReference type="NCBIfam" id="TIGR02433">
    <property type="entry name" value="lysidine_TilS_C"/>
    <property type="match status" value="1"/>
</dbReference>
<evidence type="ECO:0000256" key="8">
    <source>
        <dbReference type="HAMAP-Rule" id="MF_01161"/>
    </source>
</evidence>
<dbReference type="Pfam" id="PF11734">
    <property type="entry name" value="TilS_C"/>
    <property type="match status" value="1"/>
</dbReference>
<keyword evidence="3 8" id="KW-0436">Ligase</keyword>
<gene>
    <name evidence="8 10" type="primary">tilS</name>
    <name evidence="10" type="ORF">OVY01_12080</name>
</gene>
<evidence type="ECO:0000256" key="4">
    <source>
        <dbReference type="ARBA" id="ARBA00022694"/>
    </source>
</evidence>
<dbReference type="Pfam" id="PF09179">
    <property type="entry name" value="TilS"/>
    <property type="match status" value="1"/>
</dbReference>
<protein>
    <recommendedName>
        <fullName evidence="8">tRNA(Ile)-lysidine synthase</fullName>
        <ecNumber evidence="8">6.3.4.19</ecNumber>
    </recommendedName>
    <alternativeName>
        <fullName evidence="8">tRNA(Ile)-2-lysyl-cytidine synthase</fullName>
    </alternativeName>
    <alternativeName>
        <fullName evidence="8">tRNA(Ile)-lysidine synthetase</fullName>
    </alternativeName>
</protein>
<dbReference type="PANTHER" id="PTHR43033:SF1">
    <property type="entry name" value="TRNA(ILE)-LYSIDINE SYNTHASE-RELATED"/>
    <property type="match status" value="1"/>
</dbReference>
<comment type="catalytic activity">
    <reaction evidence="7 8">
        <text>cytidine(34) in tRNA(Ile2) + L-lysine + ATP = lysidine(34) in tRNA(Ile2) + AMP + diphosphate + H(+)</text>
        <dbReference type="Rhea" id="RHEA:43744"/>
        <dbReference type="Rhea" id="RHEA-COMP:10625"/>
        <dbReference type="Rhea" id="RHEA-COMP:10670"/>
        <dbReference type="ChEBI" id="CHEBI:15378"/>
        <dbReference type="ChEBI" id="CHEBI:30616"/>
        <dbReference type="ChEBI" id="CHEBI:32551"/>
        <dbReference type="ChEBI" id="CHEBI:33019"/>
        <dbReference type="ChEBI" id="CHEBI:82748"/>
        <dbReference type="ChEBI" id="CHEBI:83665"/>
        <dbReference type="ChEBI" id="CHEBI:456215"/>
        <dbReference type="EC" id="6.3.4.19"/>
    </reaction>
</comment>
<dbReference type="Gene3D" id="3.40.50.620">
    <property type="entry name" value="HUPs"/>
    <property type="match status" value="1"/>
</dbReference>
<evidence type="ECO:0000256" key="7">
    <source>
        <dbReference type="ARBA" id="ARBA00048539"/>
    </source>
</evidence>
<organism evidence="10 11">
    <name type="scientific">Robbsia betulipollinis</name>
    <dbReference type="NCBI Taxonomy" id="2981849"/>
    <lineage>
        <taxon>Bacteria</taxon>
        <taxon>Pseudomonadati</taxon>
        <taxon>Pseudomonadota</taxon>
        <taxon>Betaproteobacteria</taxon>
        <taxon>Burkholderiales</taxon>
        <taxon>Burkholderiaceae</taxon>
        <taxon>Robbsia</taxon>
    </lineage>
</organism>
<dbReference type="InterPro" id="IPR012796">
    <property type="entry name" value="Lysidine-tRNA-synth_C"/>
</dbReference>
<evidence type="ECO:0000256" key="5">
    <source>
        <dbReference type="ARBA" id="ARBA00022741"/>
    </source>
</evidence>
<dbReference type="Proteomes" id="UP001082899">
    <property type="component" value="Unassembled WGS sequence"/>
</dbReference>
<dbReference type="Gene3D" id="1.20.59.20">
    <property type="match status" value="1"/>
</dbReference>
<dbReference type="CDD" id="cd01992">
    <property type="entry name" value="TilS_N"/>
    <property type="match status" value="1"/>
</dbReference>
<dbReference type="EMBL" id="JAPMXC010000002">
    <property type="protein sequence ID" value="MCY0387962.1"/>
    <property type="molecule type" value="Genomic_DNA"/>
</dbReference>
<accession>A0ABT3ZNT6</accession>
<dbReference type="SUPFAM" id="SSF56037">
    <property type="entry name" value="PheT/TilS domain"/>
    <property type="match status" value="1"/>
</dbReference>
<feature type="domain" description="Lysidine-tRNA(Ile) synthetase C-terminal" evidence="9">
    <location>
        <begin position="465"/>
        <end position="536"/>
    </location>
</feature>
<keyword evidence="2 8" id="KW-0963">Cytoplasm</keyword>
<evidence type="ECO:0000313" key="11">
    <source>
        <dbReference type="Proteomes" id="UP001082899"/>
    </source>
</evidence>
<dbReference type="InterPro" id="IPR011063">
    <property type="entry name" value="TilS/TtcA_N"/>
</dbReference>
<proteinExistence type="inferred from homology"/>
<keyword evidence="6 8" id="KW-0067">ATP-binding</keyword>
<dbReference type="InterPro" id="IPR012795">
    <property type="entry name" value="tRNA_Ile_lys_synt_N"/>
</dbReference>
<dbReference type="PANTHER" id="PTHR43033">
    <property type="entry name" value="TRNA(ILE)-LYSIDINE SYNTHASE-RELATED"/>
    <property type="match status" value="1"/>
</dbReference>
<evidence type="ECO:0000259" key="9">
    <source>
        <dbReference type="SMART" id="SM00977"/>
    </source>
</evidence>
<comment type="similarity">
    <text evidence="8">Belongs to the tRNA(Ile)-lysidine synthase family.</text>
</comment>
<dbReference type="HAMAP" id="MF_01161">
    <property type="entry name" value="tRNA_Ile_lys_synt"/>
    <property type="match status" value="1"/>
</dbReference>
<keyword evidence="11" id="KW-1185">Reference proteome</keyword>
<dbReference type="InterPro" id="IPR012094">
    <property type="entry name" value="tRNA_Ile_lys_synt"/>
</dbReference>
<evidence type="ECO:0000256" key="2">
    <source>
        <dbReference type="ARBA" id="ARBA00022490"/>
    </source>
</evidence>
<comment type="subcellular location">
    <subcellularLocation>
        <location evidence="1 8">Cytoplasm</location>
    </subcellularLocation>
</comment>